<protein>
    <submittedName>
        <fullName evidence="1">Uncharacterized protein</fullName>
    </submittedName>
</protein>
<dbReference type="Proteomes" id="UP000199372">
    <property type="component" value="Unassembled WGS sequence"/>
</dbReference>
<organism evidence="1 2">
    <name type="scientific">Palleronia pelagia</name>
    <dbReference type="NCBI Taxonomy" id="387096"/>
    <lineage>
        <taxon>Bacteria</taxon>
        <taxon>Pseudomonadati</taxon>
        <taxon>Pseudomonadota</taxon>
        <taxon>Alphaproteobacteria</taxon>
        <taxon>Rhodobacterales</taxon>
        <taxon>Roseobacteraceae</taxon>
        <taxon>Palleronia</taxon>
    </lineage>
</organism>
<sequence>MSSADVLNGFFGDWPKEFSFEEDLTGLHWQYREFTLCRAFTWIARYENDTYLGCDYLFPETRALTWSR</sequence>
<dbReference type="RefSeq" id="WP_091843135.1">
    <property type="nucleotide sequence ID" value="NZ_FOCM01000001.1"/>
</dbReference>
<dbReference type="AlphaFoldDB" id="A0A1H8AEL7"/>
<evidence type="ECO:0000313" key="2">
    <source>
        <dbReference type="Proteomes" id="UP000199372"/>
    </source>
</evidence>
<dbReference type="OrthoDB" id="1424091at2"/>
<reference evidence="2" key="1">
    <citation type="submission" date="2016-10" db="EMBL/GenBank/DDBJ databases">
        <authorList>
            <person name="Varghese N."/>
            <person name="Submissions S."/>
        </authorList>
    </citation>
    <scope>NUCLEOTIDE SEQUENCE [LARGE SCALE GENOMIC DNA]</scope>
    <source>
        <strain evidence="2">DSM 26893</strain>
    </source>
</reference>
<dbReference type="EMBL" id="FOCM01000001">
    <property type="protein sequence ID" value="SEM69292.1"/>
    <property type="molecule type" value="Genomic_DNA"/>
</dbReference>
<proteinExistence type="predicted"/>
<accession>A0A1H8AEL7</accession>
<evidence type="ECO:0000313" key="1">
    <source>
        <dbReference type="EMBL" id="SEM69292.1"/>
    </source>
</evidence>
<gene>
    <name evidence="1" type="ORF">SAMN04488011_101138</name>
</gene>
<name>A0A1H8AEL7_9RHOB</name>
<keyword evidence="2" id="KW-1185">Reference proteome</keyword>